<evidence type="ECO:0000256" key="1">
    <source>
        <dbReference type="ARBA" id="ARBA00005187"/>
    </source>
</evidence>
<keyword evidence="4 9" id="KW-0547">Nucleotide-binding</keyword>
<dbReference type="InterPro" id="IPR014729">
    <property type="entry name" value="Rossmann-like_a/b/a_fold"/>
</dbReference>
<feature type="binding site" evidence="9">
    <location>
        <position position="95"/>
    </location>
    <ligand>
        <name>L-glutamine</name>
        <dbReference type="ChEBI" id="CHEBI:58359"/>
    </ligand>
</feature>
<sequence>MCGITGYYSSSLFNKENLQTITSEVHHRGPDAEGFFIDDICGLGHRRLSILDLSENANQPMYSHDRRYVMVYNGEVYNYQEIARQLQLDLQTSSDSEVILEAFAKKSTDCISLFNGMFAFAIYDTHTKQLYLVRDRIGIKPLFYYWDGQNFAFASELKSLVCLPQIKKNIYHEAIACFLNVGYIPAPFTIYQNIFKMPAASYIQISQAGLFQQVYWELHNVIRPHSLEDESQAKYELHNLLKSAVNYQLISDVPLGIFLSGGVDSSLITALAVSQSSAPVNTFSIGFKEQKFNESGYAAKVAAHMGTKHEEFIVSVKEAEDLVEKMLDVYDEPYADSSAIPTMMVSRLARKRVTVALGGDGADELFFGYGMYQWAKRLAIPGIEWLKNPLSAVLKQGKKSRYQKASRMFDFESKEYLANHIFSQEQGFFSRKEVNELLHIHTDPFNDLFINGKPVSRPLSAMENQSLFDLKYYLPDDLLVKVDRASMQYGLEARVPFLDHRVVEFALNLSPDLKYRNGTSKYILREILYEYIPAGIFARPKQGFSIPLHEWLRHDLQYLIHDYLSEKLVKQYGIVDYEEVDKIKTAFIAGNDFVYNRLWLLIVLHRWLKINMH</sequence>
<keyword evidence="8" id="KW-0028">Amino-acid biosynthesis</keyword>
<evidence type="ECO:0000256" key="8">
    <source>
        <dbReference type="PIRSR" id="PIRSR001589-1"/>
    </source>
</evidence>
<dbReference type="Gene3D" id="3.40.50.620">
    <property type="entry name" value="HUPs"/>
    <property type="match status" value="1"/>
</dbReference>
<accession>A0A6C0GR61</accession>
<evidence type="ECO:0000256" key="7">
    <source>
        <dbReference type="ARBA" id="ARBA00048741"/>
    </source>
</evidence>
<keyword evidence="5 9" id="KW-0067">ATP-binding</keyword>
<dbReference type="NCBIfam" id="TIGR01536">
    <property type="entry name" value="asn_synth_AEB"/>
    <property type="match status" value="1"/>
</dbReference>
<dbReference type="RefSeq" id="WP_162446533.1">
    <property type="nucleotide sequence ID" value="NZ_CP048222.1"/>
</dbReference>
<organism evidence="12 13">
    <name type="scientific">Rhodocytophaga rosea</name>
    <dbReference type="NCBI Taxonomy" id="2704465"/>
    <lineage>
        <taxon>Bacteria</taxon>
        <taxon>Pseudomonadati</taxon>
        <taxon>Bacteroidota</taxon>
        <taxon>Cytophagia</taxon>
        <taxon>Cytophagales</taxon>
        <taxon>Rhodocytophagaceae</taxon>
        <taxon>Rhodocytophaga</taxon>
    </lineage>
</organism>
<evidence type="ECO:0000256" key="10">
    <source>
        <dbReference type="PIRSR" id="PIRSR001589-3"/>
    </source>
</evidence>
<comment type="similarity">
    <text evidence="2">Belongs to the asparagine synthetase family.</text>
</comment>
<name>A0A6C0GR61_9BACT</name>
<dbReference type="CDD" id="cd00712">
    <property type="entry name" value="AsnB"/>
    <property type="match status" value="1"/>
</dbReference>
<keyword evidence="13" id="KW-1185">Reference proteome</keyword>
<evidence type="ECO:0000256" key="4">
    <source>
        <dbReference type="ARBA" id="ARBA00022741"/>
    </source>
</evidence>
<evidence type="ECO:0000313" key="13">
    <source>
        <dbReference type="Proteomes" id="UP000480178"/>
    </source>
</evidence>
<dbReference type="InterPro" id="IPR006426">
    <property type="entry name" value="Asn_synth_AEB"/>
</dbReference>
<dbReference type="InterPro" id="IPR001962">
    <property type="entry name" value="Asn_synthase"/>
</dbReference>
<dbReference type="Pfam" id="PF13522">
    <property type="entry name" value="GATase_6"/>
    <property type="match status" value="1"/>
</dbReference>
<dbReference type="InterPro" id="IPR017932">
    <property type="entry name" value="GATase_2_dom"/>
</dbReference>
<feature type="site" description="Important for beta-aspartyl-AMP intermediate formation" evidence="10">
    <location>
        <position position="360"/>
    </location>
</feature>
<comment type="pathway">
    <text evidence="1">Amino-acid biosynthesis; L-asparagine biosynthesis; L-asparagine from L-aspartate (L-Gln route): step 1/1.</text>
</comment>
<evidence type="ECO:0000256" key="6">
    <source>
        <dbReference type="ARBA" id="ARBA00022962"/>
    </source>
</evidence>
<dbReference type="PANTHER" id="PTHR43284">
    <property type="entry name" value="ASPARAGINE SYNTHETASE (GLUTAMINE-HYDROLYZING)"/>
    <property type="match status" value="1"/>
</dbReference>
<dbReference type="GO" id="GO:0005524">
    <property type="term" value="F:ATP binding"/>
    <property type="evidence" value="ECO:0007669"/>
    <property type="project" value="UniProtKB-KW"/>
</dbReference>
<dbReference type="Proteomes" id="UP000480178">
    <property type="component" value="Chromosome"/>
</dbReference>
<dbReference type="PROSITE" id="PS51278">
    <property type="entry name" value="GATASE_TYPE_2"/>
    <property type="match status" value="1"/>
</dbReference>
<feature type="active site" description="For GATase activity" evidence="8">
    <location>
        <position position="2"/>
    </location>
</feature>
<dbReference type="CDD" id="cd01991">
    <property type="entry name" value="Asn_synthase_B_C"/>
    <property type="match status" value="1"/>
</dbReference>
<dbReference type="Gene3D" id="3.60.20.10">
    <property type="entry name" value="Glutamine Phosphoribosylpyrophosphate, subunit 1, domain 1"/>
    <property type="match status" value="1"/>
</dbReference>
<dbReference type="Pfam" id="PF00733">
    <property type="entry name" value="Asn_synthase"/>
    <property type="match status" value="1"/>
</dbReference>
<dbReference type="GO" id="GO:0005829">
    <property type="term" value="C:cytosol"/>
    <property type="evidence" value="ECO:0007669"/>
    <property type="project" value="TreeGrafter"/>
</dbReference>
<dbReference type="GO" id="GO:0004066">
    <property type="term" value="F:asparagine synthase (glutamine-hydrolyzing) activity"/>
    <property type="evidence" value="ECO:0007669"/>
    <property type="project" value="UniProtKB-EC"/>
</dbReference>
<dbReference type="SUPFAM" id="SSF56235">
    <property type="entry name" value="N-terminal nucleophile aminohydrolases (Ntn hydrolases)"/>
    <property type="match status" value="1"/>
</dbReference>
<protein>
    <recommendedName>
        <fullName evidence="3">asparagine synthase (glutamine-hydrolyzing)</fullName>
        <ecNumber evidence="3">6.3.5.4</ecNumber>
    </recommendedName>
</protein>
<dbReference type="PANTHER" id="PTHR43284:SF1">
    <property type="entry name" value="ASPARAGINE SYNTHETASE"/>
    <property type="match status" value="1"/>
</dbReference>
<keyword evidence="12" id="KW-0436">Ligase</keyword>
<dbReference type="EC" id="6.3.5.4" evidence="3"/>
<comment type="catalytic activity">
    <reaction evidence="7">
        <text>L-aspartate + L-glutamine + ATP + H2O = L-asparagine + L-glutamate + AMP + diphosphate + H(+)</text>
        <dbReference type="Rhea" id="RHEA:12228"/>
        <dbReference type="ChEBI" id="CHEBI:15377"/>
        <dbReference type="ChEBI" id="CHEBI:15378"/>
        <dbReference type="ChEBI" id="CHEBI:29985"/>
        <dbReference type="ChEBI" id="CHEBI:29991"/>
        <dbReference type="ChEBI" id="CHEBI:30616"/>
        <dbReference type="ChEBI" id="CHEBI:33019"/>
        <dbReference type="ChEBI" id="CHEBI:58048"/>
        <dbReference type="ChEBI" id="CHEBI:58359"/>
        <dbReference type="ChEBI" id="CHEBI:456215"/>
        <dbReference type="EC" id="6.3.5.4"/>
    </reaction>
</comment>
<evidence type="ECO:0000256" key="5">
    <source>
        <dbReference type="ARBA" id="ARBA00022840"/>
    </source>
</evidence>
<gene>
    <name evidence="12" type="primary">asnB</name>
    <name evidence="12" type="ORF">GXP67_29840</name>
</gene>
<evidence type="ECO:0000256" key="2">
    <source>
        <dbReference type="ARBA" id="ARBA00005752"/>
    </source>
</evidence>
<keyword evidence="8" id="KW-0061">Asparagine biosynthesis</keyword>
<feature type="binding site" evidence="9">
    <location>
        <position position="285"/>
    </location>
    <ligand>
        <name>ATP</name>
        <dbReference type="ChEBI" id="CHEBI:30616"/>
    </ligand>
</feature>
<dbReference type="InterPro" id="IPR033738">
    <property type="entry name" value="AsnB_N"/>
</dbReference>
<evidence type="ECO:0000259" key="11">
    <source>
        <dbReference type="PROSITE" id="PS51278"/>
    </source>
</evidence>
<evidence type="ECO:0000256" key="3">
    <source>
        <dbReference type="ARBA" id="ARBA00012737"/>
    </source>
</evidence>
<dbReference type="AlphaFoldDB" id="A0A6C0GR61"/>
<proteinExistence type="inferred from homology"/>
<keyword evidence="6 8" id="KW-0315">Glutamine amidotransferase</keyword>
<reference evidence="12 13" key="1">
    <citation type="submission" date="2020-01" db="EMBL/GenBank/DDBJ databases">
        <authorList>
            <person name="Kim M.K."/>
        </authorList>
    </citation>
    <scope>NUCLEOTIDE SEQUENCE [LARGE SCALE GENOMIC DNA]</scope>
    <source>
        <strain evidence="12 13">172606-1</strain>
    </source>
</reference>
<dbReference type="KEGG" id="rhoz:GXP67_29840"/>
<dbReference type="PIRSF" id="PIRSF001589">
    <property type="entry name" value="Asn_synthetase_glu-h"/>
    <property type="match status" value="1"/>
</dbReference>
<feature type="domain" description="Glutamine amidotransferase type-2" evidence="11">
    <location>
        <begin position="2"/>
        <end position="208"/>
    </location>
</feature>
<dbReference type="EMBL" id="CP048222">
    <property type="protein sequence ID" value="QHT70556.1"/>
    <property type="molecule type" value="Genomic_DNA"/>
</dbReference>
<dbReference type="GO" id="GO:0006529">
    <property type="term" value="P:asparagine biosynthetic process"/>
    <property type="evidence" value="ECO:0007669"/>
    <property type="project" value="UniProtKB-KW"/>
</dbReference>
<dbReference type="InterPro" id="IPR029055">
    <property type="entry name" value="Ntn_hydrolases_N"/>
</dbReference>
<dbReference type="InterPro" id="IPR051786">
    <property type="entry name" value="ASN_synthetase/amidase"/>
</dbReference>
<evidence type="ECO:0000256" key="9">
    <source>
        <dbReference type="PIRSR" id="PIRSR001589-2"/>
    </source>
</evidence>
<evidence type="ECO:0000313" key="12">
    <source>
        <dbReference type="EMBL" id="QHT70556.1"/>
    </source>
</evidence>
<dbReference type="SUPFAM" id="SSF52402">
    <property type="entry name" value="Adenine nucleotide alpha hydrolases-like"/>
    <property type="match status" value="1"/>
</dbReference>